<evidence type="ECO:0000256" key="2">
    <source>
        <dbReference type="ARBA" id="ARBA00022737"/>
    </source>
</evidence>
<evidence type="ECO:0000256" key="3">
    <source>
        <dbReference type="ARBA" id="ARBA00022771"/>
    </source>
</evidence>
<organism evidence="9">
    <name type="scientific">Anopheles atroparvus</name>
    <name type="common">European mosquito</name>
    <dbReference type="NCBI Taxonomy" id="41427"/>
    <lineage>
        <taxon>Eukaryota</taxon>
        <taxon>Metazoa</taxon>
        <taxon>Ecdysozoa</taxon>
        <taxon>Arthropoda</taxon>
        <taxon>Hexapoda</taxon>
        <taxon>Insecta</taxon>
        <taxon>Pterygota</taxon>
        <taxon>Neoptera</taxon>
        <taxon>Endopterygota</taxon>
        <taxon>Diptera</taxon>
        <taxon>Nematocera</taxon>
        <taxon>Culicoidea</taxon>
        <taxon>Culicidae</taxon>
        <taxon>Anophelinae</taxon>
        <taxon>Anopheles</taxon>
    </lineage>
</organism>
<dbReference type="PANTHER" id="PTHR23235:SF164">
    <property type="entry name" value="C2H2-TYPE DOMAIN-CONTAINING PROTEIN"/>
    <property type="match status" value="1"/>
</dbReference>
<dbReference type="FunFam" id="3.30.160.60:FF:000032">
    <property type="entry name" value="Krueppel-like factor 4"/>
    <property type="match status" value="1"/>
</dbReference>
<feature type="region of interest" description="Disordered" evidence="7">
    <location>
        <begin position="77"/>
        <end position="99"/>
    </location>
</feature>
<keyword evidence="5" id="KW-0805">Transcription regulation</keyword>
<reference evidence="9" key="1">
    <citation type="submission" date="2022-08" db="UniProtKB">
        <authorList>
            <consortium name="EnsemblMetazoa"/>
        </authorList>
    </citation>
    <scope>IDENTIFICATION</scope>
    <source>
        <strain evidence="9">EBRO</strain>
    </source>
</reference>
<dbReference type="SMART" id="SM00355">
    <property type="entry name" value="ZnF_C2H2"/>
    <property type="match status" value="7"/>
</dbReference>
<dbReference type="SUPFAM" id="SSF57667">
    <property type="entry name" value="beta-beta-alpha zinc fingers"/>
    <property type="match status" value="4"/>
</dbReference>
<dbReference type="STRING" id="41427.A0A182IQZ3"/>
<feature type="region of interest" description="Disordered" evidence="7">
    <location>
        <begin position="421"/>
        <end position="442"/>
    </location>
</feature>
<dbReference type="GO" id="GO:0000981">
    <property type="term" value="F:DNA-binding transcription factor activity, RNA polymerase II-specific"/>
    <property type="evidence" value="ECO:0007669"/>
    <property type="project" value="TreeGrafter"/>
</dbReference>
<feature type="domain" description="C2H2-type" evidence="8">
    <location>
        <begin position="335"/>
        <end position="364"/>
    </location>
</feature>
<keyword evidence="6" id="KW-0804">Transcription</keyword>
<dbReference type="GO" id="GO:0008270">
    <property type="term" value="F:zinc ion binding"/>
    <property type="evidence" value="ECO:0007669"/>
    <property type="project" value="UniProtKB-KW"/>
</dbReference>
<evidence type="ECO:0000256" key="6">
    <source>
        <dbReference type="ARBA" id="ARBA00023163"/>
    </source>
</evidence>
<keyword evidence="1" id="KW-0479">Metal-binding</keyword>
<dbReference type="GO" id="GO:0000978">
    <property type="term" value="F:RNA polymerase II cis-regulatory region sequence-specific DNA binding"/>
    <property type="evidence" value="ECO:0007669"/>
    <property type="project" value="TreeGrafter"/>
</dbReference>
<evidence type="ECO:0000256" key="7">
    <source>
        <dbReference type="SAM" id="MobiDB-lite"/>
    </source>
</evidence>
<feature type="domain" description="C2H2-type" evidence="8">
    <location>
        <begin position="196"/>
        <end position="225"/>
    </location>
</feature>
<evidence type="ECO:0000256" key="5">
    <source>
        <dbReference type="ARBA" id="ARBA00023015"/>
    </source>
</evidence>
<dbReference type="Gene3D" id="3.30.160.60">
    <property type="entry name" value="Classic Zinc Finger"/>
    <property type="match status" value="7"/>
</dbReference>
<keyword evidence="4" id="KW-0862">Zinc</keyword>
<evidence type="ECO:0000259" key="8">
    <source>
        <dbReference type="PROSITE" id="PS50157"/>
    </source>
</evidence>
<dbReference type="FunFam" id="3.30.160.60:FF:000007">
    <property type="entry name" value="Basic krueppel-like factor 3"/>
    <property type="match status" value="1"/>
</dbReference>
<sequence>MEGKKESDAGVSSSNSGVTVLQYLLLNDSIAAVSDGQTPSRTSARRDQHVQIYSCPESGCKKQYFNEQHLKAHRKFHAGDISSLRPKKDKPDSSDAGNTKNLMHFLLQNEQVEYLYEEDVSIDEEVSNEEDELVEVLHDEEQSGSEDDDKAVEEIYIVAEVDSYDDEDGNQHASNSSSNSGEECKQLIFSSKERKHACQWPGCSKTYVRSSHLKVHHRTHTGELPYICDWPGCKQGFTRSETLNRHRVTHTLARNFSCRLCVKRFYRRDHLLAHVRRHNLASSEHRQLHPDEDEKNKTKSSSRKVQPPSNGIKTPRTAYNKSKPVLSAQDRPRNFRCDFADCDKTYTRMSHLKAHKLLHVGALPFRCPWEKCNAAFARSFELSRHRRKHTGERKFVCHICQQAFMRSDHLSHHVKRHTFRAARVDSSGQDGKAKKGHCPKKV</sequence>
<feature type="domain" description="C2H2-type" evidence="8">
    <location>
        <begin position="53"/>
        <end position="82"/>
    </location>
</feature>
<feature type="domain" description="C2H2-type" evidence="8">
    <location>
        <begin position="256"/>
        <end position="283"/>
    </location>
</feature>
<feature type="compositionally biased region" description="Basic and acidic residues" evidence="7">
    <location>
        <begin position="283"/>
        <end position="297"/>
    </location>
</feature>
<dbReference type="PROSITE" id="PS00028">
    <property type="entry name" value="ZINC_FINGER_C2H2_1"/>
    <property type="match status" value="7"/>
</dbReference>
<protein>
    <recommendedName>
        <fullName evidence="8">C2H2-type domain-containing protein</fullName>
    </recommendedName>
</protein>
<evidence type="ECO:0000256" key="4">
    <source>
        <dbReference type="ARBA" id="ARBA00022833"/>
    </source>
</evidence>
<dbReference type="Pfam" id="PF00096">
    <property type="entry name" value="zf-C2H2"/>
    <property type="match status" value="6"/>
</dbReference>
<dbReference type="PANTHER" id="PTHR23235">
    <property type="entry name" value="KRUEPPEL-LIKE TRANSCRIPTION FACTOR"/>
    <property type="match status" value="1"/>
</dbReference>
<dbReference type="PROSITE" id="PS50157">
    <property type="entry name" value="ZINC_FINGER_C2H2_2"/>
    <property type="match status" value="7"/>
</dbReference>
<dbReference type="VEuPathDB" id="VectorBase:AATE003800"/>
<dbReference type="EnsemblMetazoa" id="AATE003800-RA">
    <property type="protein sequence ID" value="AATE003800-PA.1"/>
    <property type="gene ID" value="AATE003800"/>
</dbReference>
<name>A0A182IQZ3_ANOAO</name>
<keyword evidence="3" id="KW-0863">Zinc-finger</keyword>
<dbReference type="AlphaFoldDB" id="A0A182IQZ3"/>
<evidence type="ECO:0000256" key="1">
    <source>
        <dbReference type="ARBA" id="ARBA00022723"/>
    </source>
</evidence>
<feature type="compositionally biased region" description="Polar residues" evidence="7">
    <location>
        <begin position="303"/>
        <end position="320"/>
    </location>
</feature>
<evidence type="ECO:0000313" key="9">
    <source>
        <dbReference type="EnsemblMetazoa" id="AATE003800-PA.1"/>
    </source>
</evidence>
<keyword evidence="2" id="KW-0677">Repeat</keyword>
<feature type="region of interest" description="Disordered" evidence="7">
    <location>
        <begin position="281"/>
        <end position="325"/>
    </location>
</feature>
<proteinExistence type="predicted"/>
<feature type="domain" description="C2H2-type" evidence="8">
    <location>
        <begin position="226"/>
        <end position="255"/>
    </location>
</feature>
<feature type="domain" description="C2H2-type" evidence="8">
    <location>
        <begin position="395"/>
        <end position="422"/>
    </location>
</feature>
<accession>A0A182IQZ3</accession>
<dbReference type="InterPro" id="IPR036236">
    <property type="entry name" value="Znf_C2H2_sf"/>
</dbReference>
<feature type="domain" description="C2H2-type" evidence="8">
    <location>
        <begin position="365"/>
        <end position="394"/>
    </location>
</feature>
<dbReference type="InterPro" id="IPR013087">
    <property type="entry name" value="Znf_C2H2_type"/>
</dbReference>